<comment type="caution">
    <text evidence="14">The sequence shown here is derived from an EMBL/GenBank/DDBJ whole genome shotgun (WGS) entry which is preliminary data.</text>
</comment>
<dbReference type="Pfam" id="PF00560">
    <property type="entry name" value="LRR_1"/>
    <property type="match status" value="6"/>
</dbReference>
<keyword evidence="10" id="KW-0675">Receptor</keyword>
<evidence type="ECO:0000256" key="10">
    <source>
        <dbReference type="ARBA" id="ARBA00023170"/>
    </source>
</evidence>
<sequence length="574" mass="64768">MPMKRGNLSSLTALDLTYNQLNGSLPENLGQLFNLELLGVGENLFTGNISQKILKTLSNLKHLSLGSPALIFDFDLEWIPPFQLYGVWLAYIGPKPPSWLFKQSSLLVLTISSSSLSFEPHDKFWNFAPLRFLSLHNMIDADMSSVLLTSKITLMNSNTLRGGLPRISTNVTLLILNDNSLSGSISPLLCHKMKGKSNLEYLDLSYNNLSGGLSDCWMHWKSLLHVNLGHNNLTGKIPESMGLLSNLISLNLQKNKLFGEVPLSLKNCQSLWILNFEGNKFCGGIPYWTSKSLKALQLRSNQFSGNIPSQICQLNSLKVLDFANNRLFGPIPNCLHNITSMVSDYASFDHFFVQYYLENRFVIYDIGLLLLIKGSELIYHENLMYLVDLSSNSLSGTIPLEIYELKRLQSLNLSHNQLKGMIPQEIGYLKQLESIDLSFNRLCGEIPQSMASLSYLAVLNLSFNNFTGKIPSGTQLQGFTNLSYIGNPNLYGPPLTNSYPQVENSDNSKPREEDDESEAHWWSWFYMGMEIGFATGFWVVLGVIFFNRACRHAYFGFLEKLHVMVLIKLNHARR</sequence>
<evidence type="ECO:0000256" key="11">
    <source>
        <dbReference type="ARBA" id="ARBA00023180"/>
    </source>
</evidence>
<accession>A0AAN9HNX0</accession>
<evidence type="ECO:0000313" key="15">
    <source>
        <dbReference type="Proteomes" id="UP001372338"/>
    </source>
</evidence>
<dbReference type="Gene3D" id="3.80.10.10">
    <property type="entry name" value="Ribonuclease Inhibitor"/>
    <property type="match status" value="2"/>
</dbReference>
<protein>
    <submittedName>
        <fullName evidence="14">Uncharacterized protein</fullName>
    </submittedName>
</protein>
<feature type="region of interest" description="Disordered" evidence="12">
    <location>
        <begin position="494"/>
        <end position="514"/>
    </location>
</feature>
<evidence type="ECO:0000256" key="1">
    <source>
        <dbReference type="ARBA" id="ARBA00004251"/>
    </source>
</evidence>
<evidence type="ECO:0000256" key="2">
    <source>
        <dbReference type="ARBA" id="ARBA00009592"/>
    </source>
</evidence>
<comment type="similarity">
    <text evidence="2">Belongs to the RLP family.</text>
</comment>
<keyword evidence="8 13" id="KW-1133">Transmembrane helix</keyword>
<dbReference type="SUPFAM" id="SSF52058">
    <property type="entry name" value="L domain-like"/>
    <property type="match status" value="2"/>
</dbReference>
<organism evidence="14 15">
    <name type="scientific">Crotalaria pallida</name>
    <name type="common">Smooth rattlebox</name>
    <name type="synonym">Crotalaria striata</name>
    <dbReference type="NCBI Taxonomy" id="3830"/>
    <lineage>
        <taxon>Eukaryota</taxon>
        <taxon>Viridiplantae</taxon>
        <taxon>Streptophyta</taxon>
        <taxon>Embryophyta</taxon>
        <taxon>Tracheophyta</taxon>
        <taxon>Spermatophyta</taxon>
        <taxon>Magnoliopsida</taxon>
        <taxon>eudicotyledons</taxon>
        <taxon>Gunneridae</taxon>
        <taxon>Pentapetalae</taxon>
        <taxon>rosids</taxon>
        <taxon>fabids</taxon>
        <taxon>Fabales</taxon>
        <taxon>Fabaceae</taxon>
        <taxon>Papilionoideae</taxon>
        <taxon>50 kb inversion clade</taxon>
        <taxon>genistoids sensu lato</taxon>
        <taxon>core genistoids</taxon>
        <taxon>Crotalarieae</taxon>
        <taxon>Crotalaria</taxon>
    </lineage>
</organism>
<dbReference type="EMBL" id="JAYWIO010000008">
    <property type="protein sequence ID" value="KAK7246075.1"/>
    <property type="molecule type" value="Genomic_DNA"/>
</dbReference>
<keyword evidence="3" id="KW-1003">Cell membrane</keyword>
<feature type="compositionally biased region" description="Polar residues" evidence="12">
    <location>
        <begin position="495"/>
        <end position="505"/>
    </location>
</feature>
<dbReference type="InterPro" id="IPR046956">
    <property type="entry name" value="RLP23-like"/>
</dbReference>
<keyword evidence="6" id="KW-0732">Signal</keyword>
<dbReference type="PANTHER" id="PTHR48063:SF52">
    <property type="entry name" value="LRR RECEPTOR-LIKE KINASE FAMILY PROTEIN"/>
    <property type="match status" value="1"/>
</dbReference>
<dbReference type="PRINTS" id="PR00019">
    <property type="entry name" value="LEURICHRPT"/>
</dbReference>
<dbReference type="GO" id="GO:0005886">
    <property type="term" value="C:plasma membrane"/>
    <property type="evidence" value="ECO:0007669"/>
    <property type="project" value="UniProtKB-SubCell"/>
</dbReference>
<evidence type="ECO:0000256" key="6">
    <source>
        <dbReference type="ARBA" id="ARBA00022729"/>
    </source>
</evidence>
<evidence type="ECO:0000256" key="4">
    <source>
        <dbReference type="ARBA" id="ARBA00022614"/>
    </source>
</evidence>
<feature type="transmembrane region" description="Helical" evidence="13">
    <location>
        <begin position="521"/>
        <end position="546"/>
    </location>
</feature>
<keyword evidence="5 13" id="KW-0812">Transmembrane</keyword>
<keyword evidence="7" id="KW-0677">Repeat</keyword>
<dbReference type="InterPro" id="IPR032675">
    <property type="entry name" value="LRR_dom_sf"/>
</dbReference>
<evidence type="ECO:0000256" key="5">
    <source>
        <dbReference type="ARBA" id="ARBA00022692"/>
    </source>
</evidence>
<dbReference type="InterPro" id="IPR001611">
    <property type="entry name" value="Leu-rich_rpt"/>
</dbReference>
<dbReference type="Proteomes" id="UP001372338">
    <property type="component" value="Unassembled WGS sequence"/>
</dbReference>
<evidence type="ECO:0000256" key="7">
    <source>
        <dbReference type="ARBA" id="ARBA00022737"/>
    </source>
</evidence>
<evidence type="ECO:0000256" key="3">
    <source>
        <dbReference type="ARBA" id="ARBA00022475"/>
    </source>
</evidence>
<evidence type="ECO:0000256" key="8">
    <source>
        <dbReference type="ARBA" id="ARBA00022989"/>
    </source>
</evidence>
<evidence type="ECO:0000256" key="9">
    <source>
        <dbReference type="ARBA" id="ARBA00023136"/>
    </source>
</evidence>
<keyword evidence="15" id="KW-1185">Reference proteome</keyword>
<reference evidence="14 15" key="1">
    <citation type="submission" date="2024-01" db="EMBL/GenBank/DDBJ databases">
        <title>The genomes of 5 underutilized Papilionoideae crops provide insights into root nodulation and disease resistanc.</title>
        <authorList>
            <person name="Yuan L."/>
        </authorList>
    </citation>
    <scope>NUCLEOTIDE SEQUENCE [LARGE SCALE GENOMIC DNA]</scope>
    <source>
        <strain evidence="14">ZHUSHIDOU_FW_LH</strain>
        <tissue evidence="14">Leaf</tissue>
    </source>
</reference>
<gene>
    <name evidence="14" type="ORF">RIF29_40933</name>
</gene>
<name>A0AAN9HNX0_CROPI</name>
<proteinExistence type="inferred from homology"/>
<dbReference type="PANTHER" id="PTHR48063">
    <property type="entry name" value="LRR RECEPTOR-LIKE KINASE"/>
    <property type="match status" value="1"/>
</dbReference>
<dbReference type="FunFam" id="3.80.10.10:FF:000213">
    <property type="entry name" value="Tyrosine-sulfated glycopeptide receptor 1"/>
    <property type="match status" value="1"/>
</dbReference>
<keyword evidence="4" id="KW-0433">Leucine-rich repeat</keyword>
<dbReference type="SMART" id="SM00369">
    <property type="entry name" value="LRR_TYP"/>
    <property type="match status" value="2"/>
</dbReference>
<keyword evidence="9 13" id="KW-0472">Membrane</keyword>
<dbReference type="Pfam" id="PF13855">
    <property type="entry name" value="LRR_8"/>
    <property type="match status" value="1"/>
</dbReference>
<comment type="subcellular location">
    <subcellularLocation>
        <location evidence="1">Cell membrane</location>
        <topology evidence="1">Single-pass type I membrane protein</topology>
    </subcellularLocation>
</comment>
<dbReference type="AlphaFoldDB" id="A0AAN9HNX0"/>
<evidence type="ECO:0000313" key="14">
    <source>
        <dbReference type="EMBL" id="KAK7246075.1"/>
    </source>
</evidence>
<evidence type="ECO:0000256" key="12">
    <source>
        <dbReference type="SAM" id="MobiDB-lite"/>
    </source>
</evidence>
<evidence type="ECO:0000256" key="13">
    <source>
        <dbReference type="SAM" id="Phobius"/>
    </source>
</evidence>
<dbReference type="InterPro" id="IPR003591">
    <property type="entry name" value="Leu-rich_rpt_typical-subtyp"/>
</dbReference>
<keyword evidence="11" id="KW-0325">Glycoprotein</keyword>